<feature type="compositionally biased region" description="Basic and acidic residues" evidence="10">
    <location>
        <begin position="518"/>
        <end position="532"/>
    </location>
</feature>
<feature type="domain" description="Helicase ATP-binding" evidence="11">
    <location>
        <begin position="81"/>
        <end position="249"/>
    </location>
</feature>
<dbReference type="InterPro" id="IPR014001">
    <property type="entry name" value="Helicase_ATP-bd"/>
</dbReference>
<organism evidence="13 14">
    <name type="scientific">Pichia inconspicua</name>
    <dbReference type="NCBI Taxonomy" id="52247"/>
    <lineage>
        <taxon>Eukaryota</taxon>
        <taxon>Fungi</taxon>
        <taxon>Dikarya</taxon>
        <taxon>Ascomycota</taxon>
        <taxon>Saccharomycotina</taxon>
        <taxon>Pichiomycetes</taxon>
        <taxon>Pichiales</taxon>
        <taxon>Pichiaceae</taxon>
        <taxon>Pichia</taxon>
    </lineage>
</organism>
<comment type="subcellular location">
    <subcellularLocation>
        <location evidence="1 9">Nucleus</location>
    </subcellularLocation>
</comment>
<dbReference type="PANTHER" id="PTHR14025:SF20">
    <property type="entry name" value="FANCONI ANEMIA GROUP M PROTEIN"/>
    <property type="match status" value="1"/>
</dbReference>
<feature type="region of interest" description="Disordered" evidence="10">
    <location>
        <begin position="852"/>
        <end position="875"/>
    </location>
</feature>
<comment type="function">
    <text evidence="9">ATP-dependent DNA helicase involved in DNA damage repair by homologous recombination and in genome maintenance. Capable of unwinding D-loops. Plays a role in limiting crossover recombinants during mitotic DNA double-strand break (DSB) repair. Component of a FANCM-MHF complex which promotes gene conversion at blocked replication forks, probably by reversal of the stalled fork.</text>
</comment>
<dbReference type="GO" id="GO:0036297">
    <property type="term" value="P:interstrand cross-link repair"/>
    <property type="evidence" value="ECO:0007669"/>
    <property type="project" value="TreeGrafter"/>
</dbReference>
<evidence type="ECO:0000259" key="11">
    <source>
        <dbReference type="PROSITE" id="PS51192"/>
    </source>
</evidence>
<feature type="compositionally biased region" description="Basic and acidic residues" evidence="10">
    <location>
        <begin position="889"/>
        <end position="908"/>
    </location>
</feature>
<dbReference type="InterPro" id="IPR001650">
    <property type="entry name" value="Helicase_C-like"/>
</dbReference>
<name>A0A4T0X7P0_9ASCO</name>
<dbReference type="SUPFAM" id="SSF52540">
    <property type="entry name" value="P-loop containing nucleoside triphosphate hydrolases"/>
    <property type="match status" value="1"/>
</dbReference>
<reference evidence="13 14" key="1">
    <citation type="journal article" date="2019" name="Front. Genet.">
        <title>Whole-Genome Sequencing of the Opportunistic Yeast Pathogen Candida inconspicua Uncovers Its Hybrid Origin.</title>
        <authorList>
            <person name="Mixao V."/>
            <person name="Hansen A.P."/>
            <person name="Saus E."/>
            <person name="Boekhout T."/>
            <person name="Lass-Florl C."/>
            <person name="Gabaldon T."/>
        </authorList>
    </citation>
    <scope>NUCLEOTIDE SEQUENCE [LARGE SCALE GENOMIC DNA]</scope>
    <source>
        <strain evidence="13 14">CBS 180</strain>
    </source>
</reference>
<evidence type="ECO:0000313" key="13">
    <source>
        <dbReference type="EMBL" id="TID30834.1"/>
    </source>
</evidence>
<dbReference type="InterPro" id="IPR027417">
    <property type="entry name" value="P-loop_NTPase"/>
</dbReference>
<dbReference type="CDD" id="cd12091">
    <property type="entry name" value="FANCM_ID"/>
    <property type="match status" value="1"/>
</dbReference>
<dbReference type="STRING" id="52247.A0A4T0X7P0"/>
<dbReference type="Gene3D" id="3.40.50.300">
    <property type="entry name" value="P-loop containing nucleotide triphosphate hydrolases"/>
    <property type="match status" value="2"/>
</dbReference>
<keyword evidence="5" id="KW-0347">Helicase</keyword>
<keyword evidence="3" id="KW-0547">Nucleotide-binding</keyword>
<evidence type="ECO:0000256" key="9">
    <source>
        <dbReference type="RuleBase" id="RU367027"/>
    </source>
</evidence>
<feature type="compositionally biased region" description="Acidic residues" evidence="10">
    <location>
        <begin position="775"/>
        <end position="788"/>
    </location>
</feature>
<dbReference type="SMART" id="SM00490">
    <property type="entry name" value="HELICc"/>
    <property type="match status" value="1"/>
</dbReference>
<proteinExistence type="inferred from homology"/>
<evidence type="ECO:0000256" key="2">
    <source>
        <dbReference type="ARBA" id="ARBA00009889"/>
    </source>
</evidence>
<dbReference type="Proteomes" id="UP000307173">
    <property type="component" value="Unassembled WGS sequence"/>
</dbReference>
<dbReference type="EC" id="3.6.4.12" evidence="9"/>
<dbReference type="GO" id="GO:0016887">
    <property type="term" value="F:ATP hydrolysis activity"/>
    <property type="evidence" value="ECO:0007669"/>
    <property type="project" value="RHEA"/>
</dbReference>
<accession>A0A4T0X7P0</accession>
<evidence type="ECO:0000256" key="1">
    <source>
        <dbReference type="ARBA" id="ARBA00004123"/>
    </source>
</evidence>
<evidence type="ECO:0000256" key="3">
    <source>
        <dbReference type="ARBA" id="ARBA00022741"/>
    </source>
</evidence>
<evidence type="ECO:0000256" key="7">
    <source>
        <dbReference type="ARBA" id="ARBA00023242"/>
    </source>
</evidence>
<dbReference type="PANTHER" id="PTHR14025">
    <property type="entry name" value="FANCONI ANEMIA GROUP M FANCM FAMILY MEMBER"/>
    <property type="match status" value="1"/>
</dbReference>
<feature type="compositionally biased region" description="Low complexity" evidence="10">
    <location>
        <begin position="858"/>
        <end position="873"/>
    </location>
</feature>
<evidence type="ECO:0000313" key="14">
    <source>
        <dbReference type="Proteomes" id="UP000307173"/>
    </source>
</evidence>
<dbReference type="GO" id="GO:0005634">
    <property type="term" value="C:nucleus"/>
    <property type="evidence" value="ECO:0007669"/>
    <property type="project" value="UniProtKB-SubCell"/>
</dbReference>
<feature type="region of interest" description="Disordered" evidence="10">
    <location>
        <begin position="697"/>
        <end position="721"/>
    </location>
</feature>
<gene>
    <name evidence="13" type="ORF">CANINC_000570</name>
</gene>
<dbReference type="EMBL" id="SELW01000117">
    <property type="protein sequence ID" value="TID30834.1"/>
    <property type="molecule type" value="Genomic_DNA"/>
</dbReference>
<feature type="region of interest" description="Disordered" evidence="10">
    <location>
        <begin position="887"/>
        <end position="908"/>
    </location>
</feature>
<protein>
    <recommendedName>
        <fullName evidence="9">ATP-dependent DNA helicase</fullName>
        <ecNumber evidence="9">3.6.4.12</ecNumber>
    </recommendedName>
</protein>
<dbReference type="AlphaFoldDB" id="A0A4T0X7P0"/>
<keyword evidence="14" id="KW-1185">Reference proteome</keyword>
<keyword evidence="7" id="KW-0539">Nucleus</keyword>
<sequence length="908" mass="103330">MDNSDDDAFSDDDNEFEMAVDTALAHRSDSNSPNLPVYEEINNTVPPNKQDSEISYNLNYDHLDTIIYPTNFPLREYQYDIVMNALFSNTLCAIPTGLGKTFIAATVMLNFFRWTNDKMKIIFMAPTRPLVTQQIRAFVQISGISMLNTDILLDKLKRNRKQIWDSKRVFFTTPQVVENDLKTGILDPNFIALLVIDEAHRSTGNYAYTNVVQFINRFNKKFRVLALTATPGADMDAIQNVVSNLNISKIELRTESDPSIKKYIKDKIIEKLDCPQTSEITEIIELLSVAITPVLEKANQMGIYDIRDPVKINHFLAMEQSQKVINNKNLSEGLKWSQYFILQLLGTVGMALRRLNIYGIRTFYNYFLEKYNEFTTKWDNKKSTNKLAASFYYHENIKYLFTYIEKLIADDKQNAIADKSHIEGIFSHTKLQYLVDELICFFTKANITSTSNTSSCIIFTEFRESALEIVRVLDNANKAVGKDLLRPHIFIGQSKEKDRFDKETYLDKIKPKRKRAKEKAEPVKTVVERTTERMGSSELAQSKGMNQKSQKELIDNFKSGHYNILVATSIGEEGLDIGEVDLIVCFDSTQSPIKNIQRMGRTGRKRDGRVLLLFSSNERSKFEHAMGKYEWIQEQISNNNTLELFDPKYNRIVPDNIHPVVEKKYIEPPDENRKLIDDADIADDDEFLRLATQSVIGNTSSKKNSTKRKAKTKVDDPKQMKLEKKFFMPKNVETGFRPVSTFVRRVDEPKPLPSKPPKPAKPAKPSANVSIDLTVDSDDDDHDDDDDNNNNSNTRGSDSDQISIIKVVNTSMDNPVTTATTGTSTTTTGINGNVSEDRIDIAFSDFSDDDDLPTSFHASAQSQKQAASLSSDAFSDDIDDEELIALIENNEKRRRGDSDDDLQRPAKR</sequence>
<dbReference type="Pfam" id="PF04851">
    <property type="entry name" value="ResIII"/>
    <property type="match status" value="1"/>
</dbReference>
<comment type="catalytic activity">
    <reaction evidence="8 9">
        <text>ATP + H2O = ADP + phosphate + H(+)</text>
        <dbReference type="Rhea" id="RHEA:13065"/>
        <dbReference type="ChEBI" id="CHEBI:15377"/>
        <dbReference type="ChEBI" id="CHEBI:15378"/>
        <dbReference type="ChEBI" id="CHEBI:30616"/>
        <dbReference type="ChEBI" id="CHEBI:43474"/>
        <dbReference type="ChEBI" id="CHEBI:456216"/>
        <dbReference type="EC" id="3.6.4.12"/>
    </reaction>
</comment>
<dbReference type="SMART" id="SM00487">
    <property type="entry name" value="DEXDc"/>
    <property type="match status" value="1"/>
</dbReference>
<dbReference type="InterPro" id="IPR039686">
    <property type="entry name" value="FANCM/Mph1-like_ID"/>
</dbReference>
<dbReference type="PROSITE" id="PS51192">
    <property type="entry name" value="HELICASE_ATP_BIND_1"/>
    <property type="match status" value="1"/>
</dbReference>
<comment type="caution">
    <text evidence="13">The sequence shown here is derived from an EMBL/GenBank/DDBJ whole genome shotgun (WGS) entry which is preliminary data.</text>
</comment>
<dbReference type="InterPro" id="IPR006935">
    <property type="entry name" value="Helicase/UvrB_N"/>
</dbReference>
<dbReference type="GO" id="GO:0000400">
    <property type="term" value="F:four-way junction DNA binding"/>
    <property type="evidence" value="ECO:0007669"/>
    <property type="project" value="TreeGrafter"/>
</dbReference>
<evidence type="ECO:0000256" key="8">
    <source>
        <dbReference type="ARBA" id="ARBA00047995"/>
    </source>
</evidence>
<dbReference type="FunFam" id="3.40.50.300:FF:000861">
    <property type="entry name" value="Fanconi anemia, complementation group M"/>
    <property type="match status" value="1"/>
</dbReference>
<feature type="compositionally biased region" description="Pro residues" evidence="10">
    <location>
        <begin position="751"/>
        <end position="762"/>
    </location>
</feature>
<evidence type="ECO:0000256" key="4">
    <source>
        <dbReference type="ARBA" id="ARBA00022801"/>
    </source>
</evidence>
<feature type="compositionally biased region" description="Low complexity" evidence="10">
    <location>
        <begin position="789"/>
        <end position="800"/>
    </location>
</feature>
<dbReference type="OrthoDB" id="164902at2759"/>
<evidence type="ECO:0000256" key="5">
    <source>
        <dbReference type="ARBA" id="ARBA00022806"/>
    </source>
</evidence>
<dbReference type="GO" id="GO:0045003">
    <property type="term" value="P:double-strand break repair via synthesis-dependent strand annealing"/>
    <property type="evidence" value="ECO:0007669"/>
    <property type="project" value="TreeGrafter"/>
</dbReference>
<keyword evidence="4" id="KW-0378">Hydrolase</keyword>
<dbReference type="PROSITE" id="PS51194">
    <property type="entry name" value="HELICASE_CTER"/>
    <property type="match status" value="1"/>
</dbReference>
<keyword evidence="6" id="KW-0067">ATP-binding</keyword>
<comment type="subunit">
    <text evidence="9">Interacts with the MHF histone-fold complex to form the FANCM-MHF complex.</text>
</comment>
<evidence type="ECO:0000256" key="10">
    <source>
        <dbReference type="SAM" id="MobiDB-lite"/>
    </source>
</evidence>
<dbReference type="CDD" id="cd18033">
    <property type="entry name" value="DEXDc_FANCM"/>
    <property type="match status" value="1"/>
</dbReference>
<feature type="region of interest" description="Disordered" evidence="10">
    <location>
        <begin position="517"/>
        <end position="545"/>
    </location>
</feature>
<dbReference type="InterPro" id="IPR044749">
    <property type="entry name" value="FANCM_DEXDc"/>
</dbReference>
<feature type="compositionally biased region" description="Low complexity" evidence="10">
    <location>
        <begin position="817"/>
        <end position="829"/>
    </location>
</feature>
<dbReference type="GO" id="GO:0009378">
    <property type="term" value="F:four-way junction helicase activity"/>
    <property type="evidence" value="ECO:0007669"/>
    <property type="project" value="TreeGrafter"/>
</dbReference>
<evidence type="ECO:0000259" key="12">
    <source>
        <dbReference type="PROSITE" id="PS51194"/>
    </source>
</evidence>
<dbReference type="Pfam" id="PF00271">
    <property type="entry name" value="Helicase_C"/>
    <property type="match status" value="1"/>
</dbReference>
<evidence type="ECO:0000256" key="6">
    <source>
        <dbReference type="ARBA" id="ARBA00022840"/>
    </source>
</evidence>
<feature type="compositionally biased region" description="Basic and acidic residues" evidence="10">
    <location>
        <begin position="712"/>
        <end position="721"/>
    </location>
</feature>
<feature type="domain" description="Helicase C-terminal" evidence="12">
    <location>
        <begin position="472"/>
        <end position="648"/>
    </location>
</feature>
<dbReference type="GO" id="GO:0043138">
    <property type="term" value="F:3'-5' DNA helicase activity"/>
    <property type="evidence" value="ECO:0007669"/>
    <property type="project" value="InterPro"/>
</dbReference>
<comment type="similarity">
    <text evidence="2 9">Belongs to the DEAD box helicase family. DEAH subfamily. FANCM sub-subfamily.</text>
</comment>
<feature type="region of interest" description="Disordered" evidence="10">
    <location>
        <begin position="744"/>
        <end position="833"/>
    </location>
</feature>
<dbReference type="GO" id="GO:0005524">
    <property type="term" value="F:ATP binding"/>
    <property type="evidence" value="ECO:0007669"/>
    <property type="project" value="UniProtKB-UniRule"/>
</dbReference>